<accession>A0A5J4V506</accession>
<evidence type="ECO:0000313" key="3">
    <source>
        <dbReference type="Proteomes" id="UP000324800"/>
    </source>
</evidence>
<reference evidence="2 3" key="1">
    <citation type="submission" date="2019-03" db="EMBL/GenBank/DDBJ databases">
        <title>Single cell metagenomics reveals metabolic interactions within the superorganism composed of flagellate Streblomastix strix and complex community of Bacteroidetes bacteria on its surface.</title>
        <authorList>
            <person name="Treitli S.C."/>
            <person name="Kolisko M."/>
            <person name="Husnik F."/>
            <person name="Keeling P."/>
            <person name="Hampl V."/>
        </authorList>
    </citation>
    <scope>NUCLEOTIDE SEQUENCE [LARGE SCALE GENOMIC DNA]</scope>
    <source>
        <strain evidence="2">ST1C</strain>
    </source>
</reference>
<feature type="compositionally biased region" description="Polar residues" evidence="1">
    <location>
        <begin position="9"/>
        <end position="23"/>
    </location>
</feature>
<name>A0A5J4V506_9EUKA</name>
<dbReference type="EMBL" id="SNRW01009643">
    <property type="protein sequence ID" value="KAA6377687.1"/>
    <property type="molecule type" value="Genomic_DNA"/>
</dbReference>
<protein>
    <submittedName>
        <fullName evidence="2">Uncharacterized protein</fullName>
    </submittedName>
</protein>
<organism evidence="2 3">
    <name type="scientific">Streblomastix strix</name>
    <dbReference type="NCBI Taxonomy" id="222440"/>
    <lineage>
        <taxon>Eukaryota</taxon>
        <taxon>Metamonada</taxon>
        <taxon>Preaxostyla</taxon>
        <taxon>Oxymonadida</taxon>
        <taxon>Streblomastigidae</taxon>
        <taxon>Streblomastix</taxon>
    </lineage>
</organism>
<gene>
    <name evidence="2" type="ORF">EZS28_026785</name>
</gene>
<dbReference type="AlphaFoldDB" id="A0A5J4V506"/>
<evidence type="ECO:0000256" key="1">
    <source>
        <dbReference type="SAM" id="MobiDB-lite"/>
    </source>
</evidence>
<comment type="caution">
    <text evidence="2">The sequence shown here is derived from an EMBL/GenBank/DDBJ whole genome shotgun (WGS) entry which is preliminary data.</text>
</comment>
<sequence length="192" mass="21829">MDQKPPLSPKQQRSLSATPSSPIRQKKKVGASPRISTGSIQPFPQLDRNIPKPSAMLLKLPVFQTEKWKTFRYDYEEQTSDLSLQNVFLVLWDTLVQRIGTEYEGNEIDATDYLKNQLTDELSVRFQDVIRLSRALAVYTRTPRRSSLDYITRSVGGEMPGYFKPFSPSTFAADMFGLDSPHAVASFFTKNI</sequence>
<evidence type="ECO:0000313" key="2">
    <source>
        <dbReference type="EMBL" id="KAA6377687.1"/>
    </source>
</evidence>
<dbReference type="Proteomes" id="UP000324800">
    <property type="component" value="Unassembled WGS sequence"/>
</dbReference>
<proteinExistence type="predicted"/>
<feature type="region of interest" description="Disordered" evidence="1">
    <location>
        <begin position="1"/>
        <end position="46"/>
    </location>
</feature>